<reference evidence="3" key="1">
    <citation type="submission" date="2015-05" db="EMBL/GenBank/DDBJ databases">
        <authorList>
            <person name="Wilson R.K."/>
            <person name="Warren W.C."/>
            <person name="Olafson P."/>
        </authorList>
    </citation>
    <scope>NUCLEOTIDE SEQUENCE [LARGE SCALE GENOMIC DNA]</scope>
    <source>
        <strain evidence="3">USDA</strain>
    </source>
</reference>
<dbReference type="STRING" id="35570.A0A1I8NY12"/>
<dbReference type="OrthoDB" id="6354723at2759"/>
<evidence type="ECO:0000259" key="1">
    <source>
        <dbReference type="Pfam" id="PF12530"/>
    </source>
</evidence>
<dbReference type="PANTHER" id="PTHR16212:SF4">
    <property type="entry name" value="FOCADHESIN"/>
    <property type="match status" value="1"/>
</dbReference>
<dbReference type="KEGG" id="scac:106080441"/>
<keyword evidence="3" id="KW-1185">Reference proteome</keyword>
<dbReference type="GO" id="GO:0060147">
    <property type="term" value="P:regulation of post-transcriptional gene silencing"/>
    <property type="evidence" value="ECO:0007669"/>
    <property type="project" value="InterPro"/>
</dbReference>
<dbReference type="InterPro" id="IPR016024">
    <property type="entry name" value="ARM-type_fold"/>
</dbReference>
<sequence>MEEFKSITPTTSVVKISACLEKIFKKIVESREKKIAEHNIKEIEFLKSQCKAENNIQLGLMSCQTFVRLVEDGVLEASNVLPMLLSMLPNSSPAQYTTITEGIVSLLLLNLKRKAGSLKENEKFQSQFGLKTQQHPMITLLQSSGVNMNDVANKINGICNHHDKQIKDFSIEYLRPVYLYILCNPQTLPDSKTIWTGLLALSKNNAEAKALMQEVLAWSKITTSQNCLFTSTLLIEAIEHFLSQKDFKQSIELSVFQILVINNLVKFGIDPRPSLHCTLRVLHSTREHSQSHYNVMLVLLAESLHLLAPSYLPDLLRIIAFIVVQENCGHQYILNMCLDGIIQWMSQTAFIPADGLAVAHQIVRKILDITKGTATTTPVFTKQFEPVAIRYLHADIALAFDLAKLVESFDESEDKEVCTFVDTLNVKANTTFCQRLHLFLRALFLSREPSVDSWFKIYEVILEIIKVNADIAYDFMMTYIFKLAGEHNPELQMELLRGLPSFAISKDNIPIILNTIRNLCNYNPTFSMDLYLKLWRVESRTYPFLVKLLSLPAKDVKTSKWEFEIAKTYTIREICYEKPTQHGSDLVSHLSDVLNNCTDDAGDLPTSLALDAIVALCDSHTVNITSTWRVLSSKFRHEKRPRALKSLYRFFAHVPQLQTPTLEFEQLVDEALDQLWLTISRSDSDPEMIREALAALKNYEIGSLLTLKHIPPQLRQGLNVAREYKGPHGREVVDLEQELVPGEVWVQLLQKIRPECGAAAADLIAHHIYAEINEYRGGLYRLPEGKPEPRKLQGLYPQSPLRAVVNYLVNQSRYGDHVNEPIAVTNALRAISKKFAKPIPPVDWCFLHSFFHLSFESRKYCILIAKNQLLHSGTAKRLMENFLMDFEPNCFEEDLLLLFSLLPEISNGVSLTILKSFAEKVAVYCFKESQLAGFNEGCLFEKFLDSAKYIFTGKCEIPEVLDIFTLIVERYMDSMDVDSKLFERYTEAVAVLPNNAIDGLTLPSNWWETPIGKLKKATIIRSYLVLYNNNLSNPLKWLNPIIDAYATRKEDQMFFFRHLTSVLYAFNSDEQSCNWIMEMFIQIQALLAESSNKEKLEKVLYLLDIFILSVDVLSGCAVLLGNLEVVATQRNERFQIFPESMQFLCDHVFWKDQEAKIYEFLYNLYKNTVIPDVYASIFKDAIICSRNKPYFDAKGIWTKYVGMRK</sequence>
<dbReference type="InterPro" id="IPR022542">
    <property type="entry name" value="FOCAD/RST1_DUF3730"/>
</dbReference>
<evidence type="ECO:0000313" key="2">
    <source>
        <dbReference type="EnsemblMetazoa" id="SCAU003077-PA"/>
    </source>
</evidence>
<name>A0A1I8NY12_STOCA</name>
<dbReference type="EnsemblMetazoa" id="SCAU003077-RB">
    <property type="protein sequence ID" value="SCAU003077-PB"/>
    <property type="gene ID" value="SCAU003077"/>
</dbReference>
<accession>A0A1I8NY12</accession>
<gene>
    <name evidence="2" type="primary">106080441</name>
</gene>
<evidence type="ECO:0000313" key="3">
    <source>
        <dbReference type="Proteomes" id="UP000095300"/>
    </source>
</evidence>
<dbReference type="VEuPathDB" id="VectorBase:SCAU003077"/>
<dbReference type="Pfam" id="PF12530">
    <property type="entry name" value="DUF3730"/>
    <property type="match status" value="1"/>
</dbReference>
<proteinExistence type="predicted"/>
<dbReference type="Proteomes" id="UP000095300">
    <property type="component" value="Unassembled WGS sequence"/>
</dbReference>
<dbReference type="AlphaFoldDB" id="A0A1I8NY12"/>
<reference evidence="2" key="2">
    <citation type="submission" date="2020-05" db="UniProtKB">
        <authorList>
            <consortium name="EnsemblMetazoa"/>
        </authorList>
    </citation>
    <scope>IDENTIFICATION</scope>
    <source>
        <strain evidence="2">USDA</strain>
    </source>
</reference>
<protein>
    <recommendedName>
        <fullName evidence="1">DUF3730 domain-containing protein</fullName>
    </recommendedName>
</protein>
<organism evidence="2 3">
    <name type="scientific">Stomoxys calcitrans</name>
    <name type="common">Stable fly</name>
    <name type="synonym">Conops calcitrans</name>
    <dbReference type="NCBI Taxonomy" id="35570"/>
    <lineage>
        <taxon>Eukaryota</taxon>
        <taxon>Metazoa</taxon>
        <taxon>Ecdysozoa</taxon>
        <taxon>Arthropoda</taxon>
        <taxon>Hexapoda</taxon>
        <taxon>Insecta</taxon>
        <taxon>Pterygota</taxon>
        <taxon>Neoptera</taxon>
        <taxon>Endopterygota</taxon>
        <taxon>Diptera</taxon>
        <taxon>Brachycera</taxon>
        <taxon>Muscomorpha</taxon>
        <taxon>Muscoidea</taxon>
        <taxon>Muscidae</taxon>
        <taxon>Stomoxys</taxon>
    </lineage>
</organism>
<feature type="domain" description="DUF3730" evidence="1">
    <location>
        <begin position="477"/>
        <end position="696"/>
    </location>
</feature>
<dbReference type="PANTHER" id="PTHR16212">
    <property type="entry name" value="FOCADHESIN FAMILY MEMBER"/>
    <property type="match status" value="1"/>
</dbReference>
<dbReference type="SUPFAM" id="SSF48371">
    <property type="entry name" value="ARM repeat"/>
    <property type="match status" value="1"/>
</dbReference>
<dbReference type="EnsemblMetazoa" id="SCAU003077-RA">
    <property type="protein sequence ID" value="SCAU003077-PA"/>
    <property type="gene ID" value="SCAU003077"/>
</dbReference>
<dbReference type="InterPro" id="IPR045163">
    <property type="entry name" value="Focadhesin/RST1"/>
</dbReference>